<feature type="transmembrane region" description="Helical" evidence="7">
    <location>
        <begin position="116"/>
        <end position="140"/>
    </location>
</feature>
<evidence type="ECO:0000256" key="5">
    <source>
        <dbReference type="ARBA" id="ARBA00022989"/>
    </source>
</evidence>
<evidence type="ECO:0000313" key="9">
    <source>
        <dbReference type="EMBL" id="KTR86276.1"/>
    </source>
</evidence>
<comment type="similarity">
    <text evidence="7">Belongs to the binding-protein-dependent transport system permease family.</text>
</comment>
<keyword evidence="6 7" id="KW-0472">Membrane</keyword>
<evidence type="ECO:0000256" key="3">
    <source>
        <dbReference type="ARBA" id="ARBA00022475"/>
    </source>
</evidence>
<gene>
    <name evidence="9" type="ORF">NS354_05465</name>
</gene>
<accession>A0A147EP80</accession>
<dbReference type="GO" id="GO:0005886">
    <property type="term" value="C:plasma membrane"/>
    <property type="evidence" value="ECO:0007669"/>
    <property type="project" value="UniProtKB-SubCell"/>
</dbReference>
<dbReference type="OrthoDB" id="9812701at2"/>
<sequence>MPEPKNPIPEHFVAPFEETPVAAVDAVKIDEKKSNLWLDAWRDMRGRPMFWISAAIILVVLVVSLFPQLFTQVDPRAADLGMSKEGPSEGHPLGYTAQGEDVFSRVLHGTSTSVSVGLLVVLITFVVGTIAGSLAGYFGGWVDTVISRLGDIFFSIPYILAAVIVMTVFQEYRNPLTIAFAIGGFSWPVSARILRSEILRVRNADYVMASTALGLSKFKTLVRHVIPNSMAPLIVVTTLSLSAAIVAEAVLSFLGVGLPPADYISWGNDISAAQRDLRNDPQLLLWPSLALATTVLGFVMLGEVVRDALDPKARAQR</sequence>
<feature type="transmembrane region" description="Helical" evidence="7">
    <location>
        <begin position="152"/>
        <end position="170"/>
    </location>
</feature>
<dbReference type="Pfam" id="PF12911">
    <property type="entry name" value="OppC_N"/>
    <property type="match status" value="1"/>
</dbReference>
<comment type="caution">
    <text evidence="9">The sequence shown here is derived from an EMBL/GenBank/DDBJ whole genome shotgun (WGS) entry which is preliminary data.</text>
</comment>
<evidence type="ECO:0000256" key="1">
    <source>
        <dbReference type="ARBA" id="ARBA00004651"/>
    </source>
</evidence>
<dbReference type="EMBL" id="LDRK01000025">
    <property type="protein sequence ID" value="KTR86276.1"/>
    <property type="molecule type" value="Genomic_DNA"/>
</dbReference>
<dbReference type="PATRIC" id="fig|1079994.3.peg.1181"/>
<dbReference type="Proteomes" id="UP000070810">
    <property type="component" value="Unassembled WGS sequence"/>
</dbReference>
<dbReference type="PANTHER" id="PTHR43386">
    <property type="entry name" value="OLIGOPEPTIDE TRANSPORT SYSTEM PERMEASE PROTEIN APPC"/>
    <property type="match status" value="1"/>
</dbReference>
<keyword evidence="2 7" id="KW-0813">Transport</keyword>
<organism evidence="9 10">
    <name type="scientific">Leucobacter chromiiresistens</name>
    <dbReference type="NCBI Taxonomy" id="1079994"/>
    <lineage>
        <taxon>Bacteria</taxon>
        <taxon>Bacillati</taxon>
        <taxon>Actinomycetota</taxon>
        <taxon>Actinomycetes</taxon>
        <taxon>Micrococcales</taxon>
        <taxon>Microbacteriaceae</taxon>
        <taxon>Leucobacter</taxon>
    </lineage>
</organism>
<evidence type="ECO:0000256" key="6">
    <source>
        <dbReference type="ARBA" id="ARBA00023136"/>
    </source>
</evidence>
<proteinExistence type="inferred from homology"/>
<reference evidence="9 10" key="1">
    <citation type="journal article" date="2016" name="Front. Microbiol.">
        <title>Genomic Resource of Rice Seed Associated Bacteria.</title>
        <authorList>
            <person name="Midha S."/>
            <person name="Bansal K."/>
            <person name="Sharma S."/>
            <person name="Kumar N."/>
            <person name="Patil P.P."/>
            <person name="Chaudhry V."/>
            <person name="Patil P.B."/>
        </authorList>
    </citation>
    <scope>NUCLEOTIDE SEQUENCE [LARGE SCALE GENOMIC DNA]</scope>
    <source>
        <strain evidence="9 10">NS354</strain>
    </source>
</reference>
<keyword evidence="3" id="KW-1003">Cell membrane</keyword>
<feature type="transmembrane region" description="Helical" evidence="7">
    <location>
        <begin position="284"/>
        <end position="305"/>
    </location>
</feature>
<dbReference type="CDD" id="cd06261">
    <property type="entry name" value="TM_PBP2"/>
    <property type="match status" value="1"/>
</dbReference>
<dbReference type="GO" id="GO:0055085">
    <property type="term" value="P:transmembrane transport"/>
    <property type="evidence" value="ECO:0007669"/>
    <property type="project" value="InterPro"/>
</dbReference>
<comment type="subcellular location">
    <subcellularLocation>
        <location evidence="1 7">Cell membrane</location>
        <topology evidence="1 7">Multi-pass membrane protein</topology>
    </subcellularLocation>
</comment>
<dbReference type="InterPro" id="IPR025966">
    <property type="entry name" value="OppC_N"/>
</dbReference>
<keyword evidence="10" id="KW-1185">Reference proteome</keyword>
<feature type="transmembrane region" description="Helical" evidence="7">
    <location>
        <begin position="233"/>
        <end position="256"/>
    </location>
</feature>
<evidence type="ECO:0000256" key="7">
    <source>
        <dbReference type="RuleBase" id="RU363032"/>
    </source>
</evidence>
<keyword evidence="4 7" id="KW-0812">Transmembrane</keyword>
<dbReference type="RefSeq" id="WP_058593576.1">
    <property type="nucleotide sequence ID" value="NZ_LDRK01000025.1"/>
</dbReference>
<name>A0A147EP80_9MICO</name>
<dbReference type="AlphaFoldDB" id="A0A147EP80"/>
<dbReference type="InterPro" id="IPR000515">
    <property type="entry name" value="MetI-like"/>
</dbReference>
<dbReference type="Gene3D" id="1.10.3720.10">
    <property type="entry name" value="MetI-like"/>
    <property type="match status" value="1"/>
</dbReference>
<evidence type="ECO:0000256" key="4">
    <source>
        <dbReference type="ARBA" id="ARBA00022692"/>
    </source>
</evidence>
<dbReference type="PANTHER" id="PTHR43386:SF6">
    <property type="entry name" value="ABC TRANSPORTER PERMEASE PROTEIN"/>
    <property type="match status" value="1"/>
</dbReference>
<evidence type="ECO:0000256" key="2">
    <source>
        <dbReference type="ARBA" id="ARBA00022448"/>
    </source>
</evidence>
<dbReference type="InterPro" id="IPR050366">
    <property type="entry name" value="BP-dependent_transpt_permease"/>
</dbReference>
<evidence type="ECO:0000313" key="10">
    <source>
        <dbReference type="Proteomes" id="UP000070810"/>
    </source>
</evidence>
<keyword evidence="5 7" id="KW-1133">Transmembrane helix</keyword>
<protein>
    <submittedName>
        <fullName evidence="9">Peptide ABC transporter permease</fullName>
    </submittedName>
</protein>
<feature type="transmembrane region" description="Helical" evidence="7">
    <location>
        <begin position="176"/>
        <end position="194"/>
    </location>
</feature>
<dbReference type="Pfam" id="PF00528">
    <property type="entry name" value="BPD_transp_1"/>
    <property type="match status" value="1"/>
</dbReference>
<dbReference type="InterPro" id="IPR035906">
    <property type="entry name" value="MetI-like_sf"/>
</dbReference>
<evidence type="ECO:0000259" key="8">
    <source>
        <dbReference type="PROSITE" id="PS50928"/>
    </source>
</evidence>
<dbReference type="PROSITE" id="PS50928">
    <property type="entry name" value="ABC_TM1"/>
    <property type="match status" value="1"/>
</dbReference>
<feature type="transmembrane region" description="Helical" evidence="7">
    <location>
        <begin position="50"/>
        <end position="70"/>
    </location>
</feature>
<feature type="domain" description="ABC transmembrane type-1" evidence="8">
    <location>
        <begin position="110"/>
        <end position="302"/>
    </location>
</feature>
<dbReference type="SUPFAM" id="SSF161098">
    <property type="entry name" value="MetI-like"/>
    <property type="match status" value="1"/>
</dbReference>